<evidence type="ECO:0000256" key="1">
    <source>
        <dbReference type="SAM" id="MobiDB-lite"/>
    </source>
</evidence>
<name>A0ABT9GSV9_9GAMM</name>
<reference evidence="2 3" key="1">
    <citation type="submission" date="2023-08" db="EMBL/GenBank/DDBJ databases">
        <authorList>
            <person name="Joshi A."/>
            <person name="Thite S."/>
        </authorList>
    </citation>
    <scope>NUCLEOTIDE SEQUENCE [LARGE SCALE GENOMIC DNA]</scope>
    <source>
        <strain evidence="2 3">1E1</strain>
    </source>
</reference>
<sequence length="242" mass="26387">MWVYAYYVAIQFQGEKYENLKISKSQNLKISKSQNLKISKSIFIVSLIASTAILQGCSSVEPIDLESCRDRSQTVTESIGTSGASRTTTTEGRNCGGGSGGVQAFLQRVLRTVYAYTGFQSYNLDFSQFRMDISTHNAQFQNQPGNLSITLFNGDHSLAEKQFAYNASGNTLTLANPQAVQHWVAGFEGIADGYAVSVTGLQLSQAVGQHSMHATAKFGNQHLATFNWQGYAGNDCDTCVMQ</sequence>
<gene>
    <name evidence="2" type="ORF">Q3O59_13670</name>
</gene>
<dbReference type="RefSeq" id="WP_305946116.1">
    <property type="nucleotide sequence ID" value="NZ_JAUZVY010000006.1"/>
</dbReference>
<organism evidence="2 3">
    <name type="scientific">Alkalimonas delamerensis</name>
    <dbReference type="NCBI Taxonomy" id="265981"/>
    <lineage>
        <taxon>Bacteria</taxon>
        <taxon>Pseudomonadati</taxon>
        <taxon>Pseudomonadota</taxon>
        <taxon>Gammaproteobacteria</taxon>
        <taxon>Alkalimonas</taxon>
    </lineage>
</organism>
<dbReference type="Proteomes" id="UP001236258">
    <property type="component" value="Unassembled WGS sequence"/>
</dbReference>
<proteinExistence type="predicted"/>
<keyword evidence="3" id="KW-1185">Reference proteome</keyword>
<evidence type="ECO:0000313" key="3">
    <source>
        <dbReference type="Proteomes" id="UP001236258"/>
    </source>
</evidence>
<protein>
    <recommendedName>
        <fullName evidence="4">Lipoprotein</fullName>
    </recommendedName>
</protein>
<accession>A0ABT9GSV9</accession>
<feature type="compositionally biased region" description="Polar residues" evidence="1">
    <location>
        <begin position="76"/>
        <end position="92"/>
    </location>
</feature>
<feature type="region of interest" description="Disordered" evidence="1">
    <location>
        <begin position="76"/>
        <end position="95"/>
    </location>
</feature>
<dbReference type="EMBL" id="JAUZVY010000006">
    <property type="protein sequence ID" value="MDP4530071.1"/>
    <property type="molecule type" value="Genomic_DNA"/>
</dbReference>
<comment type="caution">
    <text evidence="2">The sequence shown here is derived from an EMBL/GenBank/DDBJ whole genome shotgun (WGS) entry which is preliminary data.</text>
</comment>
<evidence type="ECO:0000313" key="2">
    <source>
        <dbReference type="EMBL" id="MDP4530071.1"/>
    </source>
</evidence>
<evidence type="ECO:0008006" key="4">
    <source>
        <dbReference type="Google" id="ProtNLM"/>
    </source>
</evidence>